<dbReference type="RefSeq" id="WP_209453839.1">
    <property type="nucleotide sequence ID" value="NZ_JAGGLT010000015.1"/>
</dbReference>
<keyword evidence="1" id="KW-0812">Transmembrane</keyword>
<evidence type="ECO:0000313" key="2">
    <source>
        <dbReference type="EMBL" id="MBP2072022.1"/>
    </source>
</evidence>
<dbReference type="Proteomes" id="UP001166402">
    <property type="component" value="Unassembled WGS sequence"/>
</dbReference>
<keyword evidence="1" id="KW-1133">Transmembrane helix</keyword>
<sequence length="185" mass="22294">MIIKLKNKKLLYLFILMNILIIILSSIIISKYFIYKHELVYLYYYANLMDENRAILENVKFKDFHDEQLIEDSYKNLEHFVQYNNLYILKGKLNSKNVGYFEYGFLHNIKEATDKVISDIHNNKVNVQDESYIKDMSNKYDILFNEYLKFIKESNFVNLKYPRLESTSRIYEVMNNISSKFINAK</sequence>
<proteinExistence type="predicted"/>
<name>A0ABS4NG64_9THEO</name>
<evidence type="ECO:0000256" key="1">
    <source>
        <dbReference type="SAM" id="Phobius"/>
    </source>
</evidence>
<reference evidence="2" key="1">
    <citation type="submission" date="2021-03" db="EMBL/GenBank/DDBJ databases">
        <title>Genomic Encyclopedia of Type Strains, Phase IV (KMG-IV): sequencing the most valuable type-strain genomes for metagenomic binning, comparative biology and taxonomic classification.</title>
        <authorList>
            <person name="Goeker M."/>
        </authorList>
    </citation>
    <scope>NUCLEOTIDE SEQUENCE</scope>
    <source>
        <strain evidence="2">DSM 101588</strain>
    </source>
</reference>
<gene>
    <name evidence="2" type="ORF">J2Z80_001545</name>
</gene>
<accession>A0ABS4NG64</accession>
<keyword evidence="1" id="KW-0472">Membrane</keyword>
<protein>
    <submittedName>
        <fullName evidence="2">Uncharacterized protein</fullName>
    </submittedName>
</protein>
<dbReference type="EMBL" id="JAGGLT010000015">
    <property type="protein sequence ID" value="MBP2072022.1"/>
    <property type="molecule type" value="Genomic_DNA"/>
</dbReference>
<organism evidence="2 3">
    <name type="scientific">Thermoanaerobacterium butyriciformans</name>
    <dbReference type="NCBI Taxonomy" id="1702242"/>
    <lineage>
        <taxon>Bacteria</taxon>
        <taxon>Bacillati</taxon>
        <taxon>Bacillota</taxon>
        <taxon>Clostridia</taxon>
        <taxon>Thermoanaerobacterales</taxon>
        <taxon>Thermoanaerobacteraceae</taxon>
        <taxon>Thermoanaerobacterium</taxon>
    </lineage>
</organism>
<comment type="caution">
    <text evidence="2">The sequence shown here is derived from an EMBL/GenBank/DDBJ whole genome shotgun (WGS) entry which is preliminary data.</text>
</comment>
<feature type="transmembrane region" description="Helical" evidence="1">
    <location>
        <begin position="12"/>
        <end position="34"/>
    </location>
</feature>
<keyword evidence="3" id="KW-1185">Reference proteome</keyword>
<evidence type="ECO:0000313" key="3">
    <source>
        <dbReference type="Proteomes" id="UP001166402"/>
    </source>
</evidence>